<dbReference type="RefSeq" id="WP_246141405.1">
    <property type="nucleotide sequence ID" value="NZ_LR213766.1"/>
</dbReference>
<sequence>MKSDSSSIATRQVILVTGAARSGKSEWAENLAHNSSKSVVYVATAIMTSEDREWQKRILKHQQRRPSNWITIAEPKNLTRVINQAKPDQCLLIDSLGTWVANLLDVKANNWDTITNNLLFSLTQTQSQLIFVGEETGWGVIPAYASGRLFRDRLGHIIRQIGTVADTAYLVTGGHALNLSVLGTALDRMRDEEVIE</sequence>
<dbReference type="GO" id="GO:0005524">
    <property type="term" value="F:ATP binding"/>
    <property type="evidence" value="ECO:0007669"/>
    <property type="project" value="UniProtKB-KW"/>
</dbReference>
<evidence type="ECO:0000256" key="10">
    <source>
        <dbReference type="ARBA" id="ARBA00022573"/>
    </source>
</evidence>
<evidence type="ECO:0000256" key="14">
    <source>
        <dbReference type="ARBA" id="ARBA00022840"/>
    </source>
</evidence>
<dbReference type="CDD" id="cd00544">
    <property type="entry name" value="CobU"/>
    <property type="match status" value="1"/>
</dbReference>
<comment type="pathway">
    <text evidence="6">Cofactor biosynthesis; adenosylcobalamin biosynthesis; adenosylcobalamin from cob(II)yrinate a,c-diamide: step 5/7.</text>
</comment>
<keyword evidence="12 19" id="KW-0547">Nucleotide-binding</keyword>
<evidence type="ECO:0000256" key="7">
    <source>
        <dbReference type="ARBA" id="ARBA00007490"/>
    </source>
</evidence>
<evidence type="ECO:0000256" key="3">
    <source>
        <dbReference type="ARBA" id="ARBA00001522"/>
    </source>
</evidence>
<dbReference type="GO" id="GO:0009236">
    <property type="term" value="P:cobalamin biosynthetic process"/>
    <property type="evidence" value="ECO:0007669"/>
    <property type="project" value="UniProtKB-UniPathway"/>
</dbReference>
<evidence type="ECO:0000256" key="15">
    <source>
        <dbReference type="ARBA" id="ARBA00023134"/>
    </source>
</evidence>
<proteinExistence type="inferred from homology"/>
<keyword evidence="10" id="KW-0169">Cobalamin biosynthesis</keyword>
<evidence type="ECO:0000256" key="8">
    <source>
        <dbReference type="ARBA" id="ARBA00012016"/>
    </source>
</evidence>
<feature type="active site" description="GMP-histidine intermediate" evidence="18">
    <location>
        <position position="61"/>
    </location>
</feature>
<keyword evidence="13 20" id="KW-0418">Kinase</keyword>
<evidence type="ECO:0000256" key="2">
    <source>
        <dbReference type="ARBA" id="ARBA00000711"/>
    </source>
</evidence>
<dbReference type="InterPro" id="IPR027417">
    <property type="entry name" value="P-loop_NTPase"/>
</dbReference>
<name>A0A563VIR8_9CYAN</name>
<keyword evidence="14" id="KW-0067">ATP-binding</keyword>
<evidence type="ECO:0000256" key="11">
    <source>
        <dbReference type="ARBA" id="ARBA00022679"/>
    </source>
</evidence>
<evidence type="ECO:0000256" key="18">
    <source>
        <dbReference type="PIRSR" id="PIRSR006135-1"/>
    </source>
</evidence>
<accession>A0A563VIR8</accession>
<dbReference type="Pfam" id="PF02283">
    <property type="entry name" value="CobU"/>
    <property type="match status" value="1"/>
</dbReference>
<dbReference type="PANTHER" id="PTHR34848">
    <property type="match status" value="1"/>
</dbReference>
<evidence type="ECO:0000256" key="19">
    <source>
        <dbReference type="PIRSR" id="PIRSR006135-2"/>
    </source>
</evidence>
<dbReference type="SUPFAM" id="SSF52540">
    <property type="entry name" value="P-loop containing nucleoside triphosphate hydrolases"/>
    <property type="match status" value="1"/>
</dbReference>
<dbReference type="UniPathway" id="UPA00148">
    <property type="reaction ID" value="UER00236"/>
</dbReference>
<dbReference type="PIRSF" id="PIRSF006135">
    <property type="entry name" value="CobU"/>
    <property type="match status" value="1"/>
</dbReference>
<dbReference type="EMBL" id="CAACVJ010000001">
    <property type="protein sequence ID" value="VEP11281.1"/>
    <property type="molecule type" value="Genomic_DNA"/>
</dbReference>
<comment type="catalytic activity">
    <reaction evidence="1">
        <text>adenosylcob(III)inamide + ATP = adenosylcob(III)inamide phosphate + ADP + H(+)</text>
        <dbReference type="Rhea" id="RHEA:15769"/>
        <dbReference type="ChEBI" id="CHEBI:2480"/>
        <dbReference type="ChEBI" id="CHEBI:15378"/>
        <dbReference type="ChEBI" id="CHEBI:30616"/>
        <dbReference type="ChEBI" id="CHEBI:58502"/>
        <dbReference type="ChEBI" id="CHEBI:456216"/>
        <dbReference type="EC" id="2.7.1.156"/>
    </reaction>
</comment>
<evidence type="ECO:0000256" key="9">
    <source>
        <dbReference type="ARBA" id="ARBA00012523"/>
    </source>
</evidence>
<dbReference type="Proteomes" id="UP000320055">
    <property type="component" value="Unassembled WGS sequence"/>
</dbReference>
<evidence type="ECO:0000256" key="6">
    <source>
        <dbReference type="ARBA" id="ARBA00005159"/>
    </source>
</evidence>
<comment type="catalytic activity">
    <reaction evidence="3">
        <text>adenosylcob(III)inamide + GTP = adenosylcob(III)inamide phosphate + GDP + H(+)</text>
        <dbReference type="Rhea" id="RHEA:15765"/>
        <dbReference type="ChEBI" id="CHEBI:2480"/>
        <dbReference type="ChEBI" id="CHEBI:15378"/>
        <dbReference type="ChEBI" id="CHEBI:37565"/>
        <dbReference type="ChEBI" id="CHEBI:58189"/>
        <dbReference type="ChEBI" id="CHEBI:58502"/>
        <dbReference type="EC" id="2.7.1.156"/>
    </reaction>
</comment>
<evidence type="ECO:0000313" key="20">
    <source>
        <dbReference type="EMBL" id="VEP11281.1"/>
    </source>
</evidence>
<feature type="binding site" evidence="19">
    <location>
        <position position="94"/>
    </location>
    <ligand>
        <name>GTP</name>
        <dbReference type="ChEBI" id="CHEBI:37565"/>
    </ligand>
</feature>
<dbReference type="Gene3D" id="3.40.50.300">
    <property type="entry name" value="P-loop containing nucleotide triphosphate hydrolases"/>
    <property type="match status" value="1"/>
</dbReference>
<dbReference type="InterPro" id="IPR003203">
    <property type="entry name" value="CobU/CobP"/>
</dbReference>
<keyword evidence="15 19" id="KW-0342">GTP-binding</keyword>
<dbReference type="EC" id="2.7.7.62" evidence="9"/>
<keyword evidence="21" id="KW-1185">Reference proteome</keyword>
<comment type="pathway">
    <text evidence="5">Cofactor biosynthesis; adenosylcobalamin biosynthesis; adenosylcobalamin from cob(II)yrinate a,c-diamide: step 6/7.</text>
</comment>
<evidence type="ECO:0000256" key="5">
    <source>
        <dbReference type="ARBA" id="ARBA00004692"/>
    </source>
</evidence>
<comment type="similarity">
    <text evidence="7">Belongs to the CobU/CobP family.</text>
</comment>
<evidence type="ECO:0000256" key="13">
    <source>
        <dbReference type="ARBA" id="ARBA00022777"/>
    </source>
</evidence>
<keyword evidence="11 20" id="KW-0808">Transferase</keyword>
<evidence type="ECO:0000313" key="21">
    <source>
        <dbReference type="Proteomes" id="UP000320055"/>
    </source>
</evidence>
<evidence type="ECO:0000256" key="4">
    <source>
        <dbReference type="ARBA" id="ARBA00003889"/>
    </source>
</evidence>
<gene>
    <name evidence="20" type="ORF">H1P_10066</name>
</gene>
<evidence type="ECO:0000256" key="16">
    <source>
        <dbReference type="ARBA" id="ARBA00029570"/>
    </source>
</evidence>
<reference evidence="20 21" key="1">
    <citation type="submission" date="2019-01" db="EMBL/GenBank/DDBJ databases">
        <authorList>
            <person name="Brito A."/>
        </authorList>
    </citation>
    <scope>NUCLEOTIDE SEQUENCE [LARGE SCALE GENOMIC DNA]</scope>
    <source>
        <strain evidence="20">1</strain>
    </source>
</reference>
<feature type="binding site" evidence="19">
    <location>
        <begin position="18"/>
        <end position="25"/>
    </location>
    <ligand>
        <name>GTP</name>
        <dbReference type="ChEBI" id="CHEBI:37565"/>
    </ligand>
</feature>
<evidence type="ECO:0000256" key="1">
    <source>
        <dbReference type="ARBA" id="ARBA00000312"/>
    </source>
</evidence>
<evidence type="ECO:0000256" key="17">
    <source>
        <dbReference type="ARBA" id="ARBA00030571"/>
    </source>
</evidence>
<dbReference type="GO" id="GO:0008820">
    <property type="term" value="F:cobinamide phosphate guanylyltransferase activity"/>
    <property type="evidence" value="ECO:0007669"/>
    <property type="project" value="UniProtKB-EC"/>
</dbReference>
<keyword evidence="20" id="KW-0548">Nucleotidyltransferase</keyword>
<evidence type="ECO:0000256" key="12">
    <source>
        <dbReference type="ARBA" id="ARBA00022741"/>
    </source>
</evidence>
<comment type="catalytic activity">
    <reaction evidence="2">
        <text>adenosylcob(III)inamide phosphate + GTP + H(+) = adenosylcob(III)inamide-GDP + diphosphate</text>
        <dbReference type="Rhea" id="RHEA:22712"/>
        <dbReference type="ChEBI" id="CHEBI:15378"/>
        <dbReference type="ChEBI" id="CHEBI:33019"/>
        <dbReference type="ChEBI" id="CHEBI:37565"/>
        <dbReference type="ChEBI" id="CHEBI:58502"/>
        <dbReference type="ChEBI" id="CHEBI:60487"/>
        <dbReference type="EC" id="2.7.7.62"/>
    </reaction>
</comment>
<protein>
    <recommendedName>
        <fullName evidence="16">Adenosylcobinamide kinase</fullName>
        <ecNumber evidence="8">2.7.1.156</ecNumber>
        <ecNumber evidence="9">2.7.7.62</ecNumber>
    </recommendedName>
    <alternativeName>
        <fullName evidence="17">Adenosylcobinamide-phosphate guanylyltransferase</fullName>
    </alternativeName>
</protein>
<comment type="function">
    <text evidence="4">Catalyzes ATP-dependent phosphorylation of adenosylcobinamide and addition of GMP to adenosylcobinamide phosphate.</text>
</comment>
<dbReference type="EC" id="2.7.1.156" evidence="8"/>
<organism evidence="20 21">
    <name type="scientific">Hyella patelloides LEGE 07179</name>
    <dbReference type="NCBI Taxonomy" id="945734"/>
    <lineage>
        <taxon>Bacteria</taxon>
        <taxon>Bacillati</taxon>
        <taxon>Cyanobacteriota</taxon>
        <taxon>Cyanophyceae</taxon>
        <taxon>Pleurocapsales</taxon>
        <taxon>Hyellaceae</taxon>
        <taxon>Hyella</taxon>
    </lineage>
</organism>
<dbReference type="PANTHER" id="PTHR34848:SF1">
    <property type="entry name" value="BIFUNCTIONAL ADENOSYLCOBALAMIN BIOSYNTHESIS PROTEIN COBU"/>
    <property type="match status" value="1"/>
</dbReference>
<dbReference type="AlphaFoldDB" id="A0A563VIR8"/>
<feature type="binding site" evidence="19">
    <location>
        <begin position="43"/>
        <end position="45"/>
    </location>
    <ligand>
        <name>GTP</name>
        <dbReference type="ChEBI" id="CHEBI:37565"/>
    </ligand>
</feature>
<dbReference type="GO" id="GO:0043752">
    <property type="term" value="F:adenosylcobinamide kinase activity"/>
    <property type="evidence" value="ECO:0007669"/>
    <property type="project" value="UniProtKB-EC"/>
</dbReference>
<dbReference type="GO" id="GO:0005525">
    <property type="term" value="F:GTP binding"/>
    <property type="evidence" value="ECO:0007669"/>
    <property type="project" value="UniProtKB-KW"/>
</dbReference>
<dbReference type="NCBIfam" id="NF004469">
    <property type="entry name" value="PRK05800.1"/>
    <property type="match status" value="1"/>
</dbReference>